<dbReference type="InParanoid" id="D1YYU0"/>
<evidence type="ECO:0000256" key="2">
    <source>
        <dbReference type="SAM" id="Phobius"/>
    </source>
</evidence>
<feature type="transmembrane region" description="Helical" evidence="2">
    <location>
        <begin position="174"/>
        <end position="192"/>
    </location>
</feature>
<evidence type="ECO:0000313" key="4">
    <source>
        <dbReference type="Proteomes" id="UP000001882"/>
    </source>
</evidence>
<dbReference type="EMBL" id="AP011532">
    <property type="protein sequence ID" value="BAI61612.1"/>
    <property type="molecule type" value="Genomic_DNA"/>
</dbReference>
<evidence type="ECO:0000256" key="1">
    <source>
        <dbReference type="ARBA" id="ARBA00022729"/>
    </source>
</evidence>
<gene>
    <name evidence="3" type="ordered locus">MCP_1540</name>
</gene>
<reference evidence="3 4" key="2">
    <citation type="journal article" date="2008" name="Int. J. Syst. Evol. Microbiol.">
        <title>Methanocella paludicola gen. nov., sp. nov., a methane-producing archaeon, the first isolate of the lineage 'Rice Cluster I', and proposal of the new archaeal order Methanocellales ord. nov.</title>
        <authorList>
            <person name="Sakai S."/>
            <person name="Imachi H."/>
            <person name="Hanada S."/>
            <person name="Ohashi A."/>
            <person name="Harada H."/>
            <person name="Kamagata Y."/>
        </authorList>
    </citation>
    <scope>NUCLEOTIDE SEQUENCE [LARGE SCALE GENOMIC DNA]</scope>
    <source>
        <strain evidence="4">DSM 17711 / JCM 13418 / NBRC 101707 / SANAE</strain>
    </source>
</reference>
<keyword evidence="2" id="KW-0812">Transmembrane</keyword>
<keyword evidence="1" id="KW-0732">Signal</keyword>
<dbReference type="NCBIfam" id="TIGR04126">
    <property type="entry name" value="PGF_CTERM"/>
    <property type="match status" value="1"/>
</dbReference>
<dbReference type="KEGG" id="mpd:MCP_1540"/>
<proteinExistence type="predicted"/>
<reference evidence="4" key="3">
    <citation type="journal article" date="2011" name="PLoS ONE">
        <title>Genome sequence of a mesophilic hydrogenotrophic methanogen Methanocella paludicola, the first cultivated representative of the order Methanocellales.</title>
        <authorList>
            <person name="Sakai S."/>
            <person name="Takaki Y."/>
            <person name="Shimamura S."/>
            <person name="Sekine M."/>
            <person name="Tajima T."/>
            <person name="Kosugi H."/>
            <person name="Ichikawa N."/>
            <person name="Tasumi E."/>
            <person name="Hiraki A.T."/>
            <person name="Shimizu A."/>
            <person name="Kato Y."/>
            <person name="Nishiko R."/>
            <person name="Mori K."/>
            <person name="Fujita N."/>
            <person name="Imachi H."/>
            <person name="Takai K."/>
        </authorList>
    </citation>
    <scope>NUCLEOTIDE SEQUENCE [LARGE SCALE GENOMIC DNA]</scope>
    <source>
        <strain evidence="4">DSM 17711 / JCM 13418 / NBRC 101707 / SANAE</strain>
    </source>
</reference>
<dbReference type="GO" id="GO:0030115">
    <property type="term" value="C:S-layer"/>
    <property type="evidence" value="ECO:0007669"/>
    <property type="project" value="UniProtKB-SubCell"/>
</dbReference>
<protein>
    <submittedName>
        <fullName evidence="3">Uncharacterized protein</fullName>
    </submittedName>
</protein>
<name>D1YYU0_METPS</name>
<accession>D1YYU0</accession>
<dbReference type="AlphaFoldDB" id="D1YYU0"/>
<dbReference type="STRING" id="304371.MCP_1540"/>
<organism evidence="3 4">
    <name type="scientific">Methanocella paludicola (strain DSM 17711 / JCM 13418 / NBRC 101707 / SANAE)</name>
    <dbReference type="NCBI Taxonomy" id="304371"/>
    <lineage>
        <taxon>Archaea</taxon>
        <taxon>Methanobacteriati</taxon>
        <taxon>Methanobacteriota</taxon>
        <taxon>Stenosarchaea group</taxon>
        <taxon>Methanomicrobia</taxon>
        <taxon>Methanocellales</taxon>
        <taxon>Methanocellaceae</taxon>
        <taxon>Methanocella</taxon>
    </lineage>
</organism>
<keyword evidence="2" id="KW-1133">Transmembrane helix</keyword>
<reference evidence="3 4" key="1">
    <citation type="journal article" date="2007" name="Appl. Environ. Microbiol.">
        <title>Isolation of key methanogens for global methane emission from rice paddy fields: a novel isolate affiliated with the clone cluster rice cluster I.</title>
        <authorList>
            <person name="Sakai S."/>
            <person name="Imachi H."/>
            <person name="Sekiguchi Y."/>
            <person name="Ohashi A."/>
            <person name="Harada H."/>
            <person name="Kamagata Y."/>
        </authorList>
    </citation>
    <scope>NUCLEOTIDE SEQUENCE [LARGE SCALE GENOMIC DNA]</scope>
    <source>
        <strain evidence="4">DSM 17711 / JCM 13418 / NBRC 101707 / SANAE</strain>
    </source>
</reference>
<sequence>MAKMQLILFITAIMVAGALIVPSYAQVTLTSAPLNQTDNVTYVPVSGSIAFDPENYNSVKSVTDLTIYARSPDNIDTKVNPASDGTFNMSVPGAGNYSFWVIPSKLDYLNKTTNATYSIEYPDVASPYYKDVTATGLSGLVIPTRTVQTGKPMNATPMPPTLPAASATPTATPGFTFVAVLVALGAVCALASRKY</sequence>
<evidence type="ECO:0000313" key="3">
    <source>
        <dbReference type="EMBL" id="BAI61612.1"/>
    </source>
</evidence>
<keyword evidence="4" id="KW-1185">Reference proteome</keyword>
<dbReference type="Proteomes" id="UP000001882">
    <property type="component" value="Chromosome"/>
</dbReference>
<dbReference type="InterPro" id="IPR026371">
    <property type="entry name" value="PGF_CTERM"/>
</dbReference>
<keyword evidence="2" id="KW-0472">Membrane</keyword>
<dbReference type="GO" id="GO:0005886">
    <property type="term" value="C:plasma membrane"/>
    <property type="evidence" value="ECO:0007669"/>
    <property type="project" value="UniProtKB-SubCell"/>
</dbReference>